<accession>J9E374</accession>
<reference evidence="3" key="1">
    <citation type="submission" date="2012-08" db="EMBL/GenBank/DDBJ databases">
        <title>The Genome Sequence of Wuchereria bancrofti.</title>
        <authorList>
            <person name="Nutman T.B."/>
            <person name="Fink D.L."/>
            <person name="Russ C."/>
            <person name="Young S."/>
            <person name="Zeng Q."/>
            <person name="Koehrsen M."/>
            <person name="Alvarado L."/>
            <person name="Berlin A."/>
            <person name="Chapman S.B."/>
            <person name="Chen Z."/>
            <person name="Freedman E."/>
            <person name="Gellesch M."/>
            <person name="Goldberg J."/>
            <person name="Griggs A."/>
            <person name="Gujja S."/>
            <person name="Heilman E.R."/>
            <person name="Heiman D."/>
            <person name="Hepburn T."/>
            <person name="Howarth C."/>
            <person name="Jen D."/>
            <person name="Larson L."/>
            <person name="Lewis B."/>
            <person name="Mehta T."/>
            <person name="Park D."/>
            <person name="Pearson M."/>
            <person name="Roberts A."/>
            <person name="Saif S."/>
            <person name="Shea T."/>
            <person name="Shenoy N."/>
            <person name="Sisk P."/>
            <person name="Stolte C."/>
            <person name="Sykes S."/>
            <person name="Walk T."/>
            <person name="White J."/>
            <person name="Yandava C."/>
            <person name="Haas B."/>
            <person name="Henn M.R."/>
            <person name="Nusbaum C."/>
            <person name="Birren B."/>
        </authorList>
    </citation>
    <scope>NUCLEOTIDE SEQUENCE [LARGE SCALE GENOMIC DNA]</scope>
    <source>
        <strain evidence="3">NA</strain>
    </source>
</reference>
<evidence type="ECO:0000313" key="2">
    <source>
        <dbReference type="EMBL" id="EJW76573.1"/>
    </source>
</evidence>
<gene>
    <name evidence="2" type="ORF">WUBG_12515</name>
</gene>
<dbReference type="EMBL" id="ADBV01008883">
    <property type="protein sequence ID" value="EJW76573.1"/>
    <property type="molecule type" value="Genomic_DNA"/>
</dbReference>
<dbReference type="AlphaFoldDB" id="J9E374"/>
<feature type="transmembrane region" description="Helical" evidence="1">
    <location>
        <begin position="116"/>
        <end position="137"/>
    </location>
</feature>
<proteinExistence type="predicted"/>
<feature type="transmembrane region" description="Helical" evidence="1">
    <location>
        <begin position="92"/>
        <end position="110"/>
    </location>
</feature>
<keyword evidence="1" id="KW-1133">Transmembrane helix</keyword>
<evidence type="ECO:0000256" key="1">
    <source>
        <dbReference type="SAM" id="Phobius"/>
    </source>
</evidence>
<evidence type="ECO:0000313" key="3">
    <source>
        <dbReference type="Proteomes" id="UP000004810"/>
    </source>
</evidence>
<sequence>MNDDKLIIIIIPDVIFHLSKHIDNQLPILIINFAISNIILAIGFLSYTLIIDIYYQTEIIADSNKKDFNSLTDTTILKEILKYQIVHNFGNIQVLFLLYLATDSYFSLFIEYNPNHQSLIIAMIPLSLPYIISILFIDMRFLQLLTTTTSIIVF</sequence>
<dbReference type="Proteomes" id="UP000004810">
    <property type="component" value="Unassembled WGS sequence"/>
</dbReference>
<feature type="transmembrane region" description="Helical" evidence="1">
    <location>
        <begin position="28"/>
        <end position="55"/>
    </location>
</feature>
<organism evidence="2 3">
    <name type="scientific">Wuchereria bancrofti</name>
    <dbReference type="NCBI Taxonomy" id="6293"/>
    <lineage>
        <taxon>Eukaryota</taxon>
        <taxon>Metazoa</taxon>
        <taxon>Ecdysozoa</taxon>
        <taxon>Nematoda</taxon>
        <taxon>Chromadorea</taxon>
        <taxon>Rhabditida</taxon>
        <taxon>Spirurina</taxon>
        <taxon>Spiruromorpha</taxon>
        <taxon>Filarioidea</taxon>
        <taxon>Onchocercidae</taxon>
        <taxon>Wuchereria</taxon>
    </lineage>
</organism>
<name>J9E374_WUCBA</name>
<comment type="caution">
    <text evidence="2">The sequence shown here is derived from an EMBL/GenBank/DDBJ whole genome shotgun (WGS) entry which is preliminary data.</text>
</comment>
<keyword evidence="1" id="KW-0812">Transmembrane</keyword>
<keyword evidence="1" id="KW-0472">Membrane</keyword>
<protein>
    <submittedName>
        <fullName evidence="2">Uncharacterized protein</fullName>
    </submittedName>
</protein>